<dbReference type="Gene3D" id="1.10.10.10">
    <property type="entry name" value="Winged helix-like DNA-binding domain superfamily/Winged helix DNA-binding domain"/>
    <property type="match status" value="1"/>
</dbReference>
<dbReference type="InterPro" id="IPR000847">
    <property type="entry name" value="LysR_HTH_N"/>
</dbReference>
<evidence type="ECO:0000256" key="3">
    <source>
        <dbReference type="ARBA" id="ARBA00023125"/>
    </source>
</evidence>
<dbReference type="SUPFAM" id="SSF53850">
    <property type="entry name" value="Periplasmic binding protein-like II"/>
    <property type="match status" value="1"/>
</dbReference>
<dbReference type="GO" id="GO:0003677">
    <property type="term" value="F:DNA binding"/>
    <property type="evidence" value="ECO:0007669"/>
    <property type="project" value="UniProtKB-KW"/>
</dbReference>
<dbReference type="GO" id="GO:0003700">
    <property type="term" value="F:DNA-binding transcription factor activity"/>
    <property type="evidence" value="ECO:0007669"/>
    <property type="project" value="InterPro"/>
</dbReference>
<evidence type="ECO:0000313" key="6">
    <source>
        <dbReference type="EMBL" id="XCB33340.1"/>
    </source>
</evidence>
<feature type="domain" description="HTH lysR-type" evidence="5">
    <location>
        <begin position="1"/>
        <end position="58"/>
    </location>
</feature>
<evidence type="ECO:0000256" key="2">
    <source>
        <dbReference type="ARBA" id="ARBA00023015"/>
    </source>
</evidence>
<dbReference type="InterPro" id="IPR036390">
    <property type="entry name" value="WH_DNA-bd_sf"/>
</dbReference>
<gene>
    <name evidence="6" type="ORF">RBB77_00230</name>
</gene>
<dbReference type="Gene3D" id="3.40.190.10">
    <property type="entry name" value="Periplasmic binding protein-like II"/>
    <property type="match status" value="2"/>
</dbReference>
<dbReference type="PRINTS" id="PR00039">
    <property type="entry name" value="HTHLYSR"/>
</dbReference>
<evidence type="ECO:0000259" key="5">
    <source>
        <dbReference type="PROSITE" id="PS50931"/>
    </source>
</evidence>
<keyword evidence="3" id="KW-0238">DNA-binding</keyword>
<dbReference type="InterPro" id="IPR005119">
    <property type="entry name" value="LysR_subst-bd"/>
</dbReference>
<reference evidence="6" key="2">
    <citation type="journal article" date="2024" name="Environ. Microbiol.">
        <title>Genome analysis and description of Tunturibacter gen. nov. expands the diversity of Terriglobia in tundra soils.</title>
        <authorList>
            <person name="Messyasz A."/>
            <person name="Mannisto M.K."/>
            <person name="Kerkhof L.J."/>
            <person name="Haggblom M.M."/>
        </authorList>
    </citation>
    <scope>NUCLEOTIDE SEQUENCE</scope>
    <source>
        <strain evidence="6">X5P6</strain>
    </source>
</reference>
<dbReference type="InterPro" id="IPR036388">
    <property type="entry name" value="WH-like_DNA-bd_sf"/>
</dbReference>
<dbReference type="KEGG" id="tpsc:RBB77_00230"/>
<dbReference type="PANTHER" id="PTHR30346:SF0">
    <property type="entry name" value="HCA OPERON TRANSCRIPTIONAL ACTIVATOR HCAR"/>
    <property type="match status" value="1"/>
</dbReference>
<accession>A0AAU7ZQZ4</accession>
<proteinExistence type="inferred from homology"/>
<reference evidence="6" key="1">
    <citation type="submission" date="2023-08" db="EMBL/GenBank/DDBJ databases">
        <authorList>
            <person name="Messyasz A."/>
            <person name="Mannisto M.K."/>
            <person name="Kerkhof L.J."/>
            <person name="Haggblom M."/>
        </authorList>
    </citation>
    <scope>NUCLEOTIDE SEQUENCE</scope>
    <source>
        <strain evidence="6">X5P6</strain>
    </source>
</reference>
<keyword evidence="2" id="KW-0805">Transcription regulation</keyword>
<evidence type="ECO:0000256" key="1">
    <source>
        <dbReference type="ARBA" id="ARBA00009437"/>
    </source>
</evidence>
<organism evidence="6">
    <name type="scientific">Tunturiibacter psychrotolerans</name>
    <dbReference type="NCBI Taxonomy" id="3069686"/>
    <lineage>
        <taxon>Bacteria</taxon>
        <taxon>Pseudomonadati</taxon>
        <taxon>Acidobacteriota</taxon>
        <taxon>Terriglobia</taxon>
        <taxon>Terriglobales</taxon>
        <taxon>Acidobacteriaceae</taxon>
        <taxon>Tunturiibacter</taxon>
    </lineage>
</organism>
<dbReference type="CDD" id="cd08414">
    <property type="entry name" value="PBP2_LTTR_aromatics_like"/>
    <property type="match status" value="1"/>
</dbReference>
<protein>
    <submittedName>
        <fullName evidence="6">LysR substrate-binding domain-containing protein</fullName>
    </submittedName>
</protein>
<dbReference type="AlphaFoldDB" id="A0AAU7ZQZ4"/>
<dbReference type="Pfam" id="PF03466">
    <property type="entry name" value="LysR_substrate"/>
    <property type="match status" value="1"/>
</dbReference>
<comment type="similarity">
    <text evidence="1">Belongs to the LysR transcriptional regulatory family.</text>
</comment>
<dbReference type="RefSeq" id="WP_353064178.1">
    <property type="nucleotide sequence ID" value="NZ_CP132942.1"/>
</dbReference>
<dbReference type="SUPFAM" id="SSF46785">
    <property type="entry name" value="Winged helix' DNA-binding domain"/>
    <property type="match status" value="1"/>
</dbReference>
<dbReference type="FunFam" id="1.10.10.10:FF:000001">
    <property type="entry name" value="LysR family transcriptional regulator"/>
    <property type="match status" value="1"/>
</dbReference>
<dbReference type="EMBL" id="CP132942">
    <property type="protein sequence ID" value="XCB33340.1"/>
    <property type="molecule type" value="Genomic_DNA"/>
</dbReference>
<dbReference type="Pfam" id="PF00126">
    <property type="entry name" value="HTH_1"/>
    <property type="match status" value="1"/>
</dbReference>
<name>A0AAU7ZQZ4_9BACT</name>
<sequence length="303" mass="34062">MELRHLRYFTAIVQWKGYRQASRHLYIAQPSISQAVADLEGELGIKLFAREGRVAKLTPEGQVFYEEALKTLAQAERSITTAQRAAKGEIGTLGIGFMGFTACLFLPDLIRKYKARHPGVAMRLVEDVPGGQDIAFDRGEIDIAFTRPLSADRRVHYDTRLLFSEPLVAALCKSRKIRAKRIRIADLAGERFIVFQRSSSPAVFDTIVRVCNDNGFSPRLQNELNNMNSVLATVEAGEGVAIIPASASNLRADNVSFFRLQPDDVRIDFVAAWQKREPSVPLKLFLQLLEEELPSIREKTLFR</sequence>
<dbReference type="PANTHER" id="PTHR30346">
    <property type="entry name" value="TRANSCRIPTIONAL DUAL REGULATOR HCAR-RELATED"/>
    <property type="match status" value="1"/>
</dbReference>
<keyword evidence="4" id="KW-0804">Transcription</keyword>
<dbReference type="PROSITE" id="PS50931">
    <property type="entry name" value="HTH_LYSR"/>
    <property type="match status" value="1"/>
</dbReference>
<evidence type="ECO:0000256" key="4">
    <source>
        <dbReference type="ARBA" id="ARBA00023163"/>
    </source>
</evidence>
<dbReference type="GO" id="GO:0032993">
    <property type="term" value="C:protein-DNA complex"/>
    <property type="evidence" value="ECO:0007669"/>
    <property type="project" value="TreeGrafter"/>
</dbReference>